<proteinExistence type="inferred from homology"/>
<feature type="region of interest" description="Disordered" evidence="4">
    <location>
        <begin position="185"/>
        <end position="212"/>
    </location>
</feature>
<evidence type="ECO:0000259" key="6">
    <source>
        <dbReference type="PROSITE" id="PS51858"/>
    </source>
</evidence>
<dbReference type="PROSITE" id="PS50030">
    <property type="entry name" value="UBA"/>
    <property type="match status" value="1"/>
</dbReference>
<feature type="domain" description="PPPDE" evidence="6">
    <location>
        <begin position="23"/>
        <end position="166"/>
    </location>
</feature>
<dbReference type="SMART" id="SM00165">
    <property type="entry name" value="UBA"/>
    <property type="match status" value="1"/>
</dbReference>
<feature type="domain" description="UBA" evidence="5">
    <location>
        <begin position="386"/>
        <end position="429"/>
    </location>
</feature>
<dbReference type="Proteomes" id="UP000221165">
    <property type="component" value="Unassembled WGS sequence"/>
</dbReference>
<feature type="region of interest" description="Disordered" evidence="4">
    <location>
        <begin position="295"/>
        <end position="315"/>
    </location>
</feature>
<dbReference type="PROSITE" id="PS51858">
    <property type="entry name" value="PPPDE"/>
    <property type="match status" value="1"/>
</dbReference>
<dbReference type="CDD" id="cd09212">
    <property type="entry name" value="PUB"/>
    <property type="match status" value="1"/>
</dbReference>
<dbReference type="InterPro" id="IPR015940">
    <property type="entry name" value="UBA"/>
</dbReference>
<evidence type="ECO:0000259" key="5">
    <source>
        <dbReference type="PROSITE" id="PS50030"/>
    </source>
</evidence>
<dbReference type="Gene3D" id="3.90.1720.30">
    <property type="entry name" value="PPPDE domains"/>
    <property type="match status" value="1"/>
</dbReference>
<dbReference type="GO" id="GO:0006508">
    <property type="term" value="P:proteolysis"/>
    <property type="evidence" value="ECO:0007669"/>
    <property type="project" value="UniProtKB-KW"/>
</dbReference>
<evidence type="ECO:0000256" key="2">
    <source>
        <dbReference type="ARBA" id="ARBA00022670"/>
    </source>
</evidence>
<keyword evidence="2" id="KW-0645">Protease</keyword>
<dbReference type="GO" id="GO:0008233">
    <property type="term" value="F:peptidase activity"/>
    <property type="evidence" value="ECO:0007669"/>
    <property type="project" value="UniProtKB-KW"/>
</dbReference>
<dbReference type="Gene3D" id="1.20.58.2190">
    <property type="match status" value="1"/>
</dbReference>
<dbReference type="PANTHER" id="PTHR12378">
    <property type="entry name" value="DESUMOYLATING ISOPEPTIDASE"/>
    <property type="match status" value="1"/>
</dbReference>
<dbReference type="Pfam" id="PF09409">
    <property type="entry name" value="PUB"/>
    <property type="match status" value="1"/>
</dbReference>
<dbReference type="InterPro" id="IPR042266">
    <property type="entry name" value="PPPDE_sf"/>
</dbReference>
<dbReference type="SUPFAM" id="SSF143503">
    <property type="entry name" value="PUG domain-like"/>
    <property type="match status" value="1"/>
</dbReference>
<dbReference type="GO" id="GO:0070646">
    <property type="term" value="P:protein modification by small protein removal"/>
    <property type="evidence" value="ECO:0007669"/>
    <property type="project" value="TreeGrafter"/>
</dbReference>
<comment type="caution">
    <text evidence="7">The sequence shown here is derived from an EMBL/GenBank/DDBJ whole genome shotgun (WGS) entry which is preliminary data.</text>
</comment>
<dbReference type="EMBL" id="MIGC01003932">
    <property type="protein sequence ID" value="PHJ18735.1"/>
    <property type="molecule type" value="Genomic_DNA"/>
</dbReference>
<dbReference type="OrthoDB" id="21221at2759"/>
<accession>A0A2C6KQF7</accession>
<dbReference type="Pfam" id="PF05903">
    <property type="entry name" value="Peptidase_C97"/>
    <property type="match status" value="1"/>
</dbReference>
<dbReference type="AlphaFoldDB" id="A0A2C6KQF7"/>
<dbReference type="SMART" id="SM01179">
    <property type="entry name" value="DUF862"/>
    <property type="match status" value="1"/>
</dbReference>
<feature type="region of interest" description="Disordered" evidence="4">
    <location>
        <begin position="359"/>
        <end position="389"/>
    </location>
</feature>
<keyword evidence="8" id="KW-1185">Reference proteome</keyword>
<dbReference type="Gene3D" id="1.10.8.10">
    <property type="entry name" value="DNA helicase RuvA subunit, C-terminal domain"/>
    <property type="match status" value="1"/>
</dbReference>
<dbReference type="InterPro" id="IPR008580">
    <property type="entry name" value="PPPDE_dom"/>
</dbReference>
<evidence type="ECO:0000256" key="4">
    <source>
        <dbReference type="SAM" id="MobiDB-lite"/>
    </source>
</evidence>
<sequence>MAASEGVDGPLPPLSQQNVDRRWSVQLRVYDISKGLARQLSPMLLGRQIDGVWHTGVVVYGYEYFYGGGVCCLPPATVERDYGLTPARVITMGYTTVDKTTFDRHVEEISPRFTEATYDILHWNCNHFTSELTEYLLQKPIPDYIRLQVDQVAQTPMGRMILPMIQQQQQNMQRAAAAAGQQTLWTRGGPSGAAQPSTGGSSDHRPSVSWPDSNSQLAGVLKSICTSDELVRSTKKVFLIALLTVVTNLLKPGRDPKFLRLRKSNEVIQSRLLRIQGGQRALELIGFQLQKKQTSDEGATLRSAEGREQNQENDEEEFVFTLFDENPSSEKRILDGLTTQKAEIQAFIDALDKAQLSASSSSSSASEGNAVAPGSAVSPPPQPPVTPEERFSFQLKQLEAMGFIEKEKNLEALEAVKGNLNAAIDRLLG</sequence>
<keyword evidence="3" id="KW-0378">Hydrolase</keyword>
<evidence type="ECO:0000313" key="8">
    <source>
        <dbReference type="Proteomes" id="UP000221165"/>
    </source>
</evidence>
<dbReference type="InterPro" id="IPR009060">
    <property type="entry name" value="UBA-like_sf"/>
</dbReference>
<evidence type="ECO:0000256" key="3">
    <source>
        <dbReference type="ARBA" id="ARBA00022801"/>
    </source>
</evidence>
<dbReference type="GeneID" id="94430794"/>
<reference evidence="7 8" key="1">
    <citation type="journal article" date="2017" name="Int. J. Parasitol.">
        <title>The genome of the protozoan parasite Cystoisospora suis and a reverse vaccinology approach to identify vaccine candidates.</title>
        <authorList>
            <person name="Palmieri N."/>
            <person name="Shrestha A."/>
            <person name="Ruttkowski B."/>
            <person name="Beck T."/>
            <person name="Vogl C."/>
            <person name="Tomley F."/>
            <person name="Blake D.P."/>
            <person name="Joachim A."/>
        </authorList>
    </citation>
    <scope>NUCLEOTIDE SEQUENCE [LARGE SCALE GENOMIC DNA]</scope>
    <source>
        <strain evidence="7 8">Wien I</strain>
    </source>
</reference>
<gene>
    <name evidence="7" type="ORF">CSUI_007438</name>
</gene>
<dbReference type="RefSeq" id="XP_067920441.1">
    <property type="nucleotide sequence ID" value="XM_068067583.1"/>
</dbReference>
<dbReference type="SUPFAM" id="SSF46934">
    <property type="entry name" value="UBA-like"/>
    <property type="match status" value="1"/>
</dbReference>
<evidence type="ECO:0000256" key="1">
    <source>
        <dbReference type="ARBA" id="ARBA00008140"/>
    </source>
</evidence>
<evidence type="ECO:0000313" key="7">
    <source>
        <dbReference type="EMBL" id="PHJ18735.1"/>
    </source>
</evidence>
<dbReference type="PANTHER" id="PTHR12378:SF7">
    <property type="entry name" value="DESUMOYLATING ISOPEPTIDASE 1"/>
    <property type="match status" value="1"/>
</dbReference>
<feature type="compositionally biased region" description="Low complexity" evidence="4">
    <location>
        <begin position="359"/>
        <end position="377"/>
    </location>
</feature>
<dbReference type="VEuPathDB" id="ToxoDB:CSUI_007438"/>
<protein>
    <submittedName>
        <fullName evidence="7">Uba ts-n domain-containing protein</fullName>
    </submittedName>
</protein>
<dbReference type="InterPro" id="IPR036339">
    <property type="entry name" value="PUB-like_dom_sf"/>
</dbReference>
<dbReference type="InterPro" id="IPR018997">
    <property type="entry name" value="PUB_domain"/>
</dbReference>
<dbReference type="CDD" id="cd14399">
    <property type="entry name" value="UBA_PLICs"/>
    <property type="match status" value="1"/>
</dbReference>
<organism evidence="7 8">
    <name type="scientific">Cystoisospora suis</name>
    <dbReference type="NCBI Taxonomy" id="483139"/>
    <lineage>
        <taxon>Eukaryota</taxon>
        <taxon>Sar</taxon>
        <taxon>Alveolata</taxon>
        <taxon>Apicomplexa</taxon>
        <taxon>Conoidasida</taxon>
        <taxon>Coccidia</taxon>
        <taxon>Eucoccidiorida</taxon>
        <taxon>Eimeriorina</taxon>
        <taxon>Sarcocystidae</taxon>
        <taxon>Cystoisospora</taxon>
    </lineage>
</organism>
<comment type="similarity">
    <text evidence="1">Belongs to the DeSI family.</text>
</comment>
<name>A0A2C6KQF7_9APIC</name>